<evidence type="ECO:0000313" key="1">
    <source>
        <dbReference type="EMBL" id="MEE6261945.1"/>
    </source>
</evidence>
<evidence type="ECO:0000313" key="2">
    <source>
        <dbReference type="Proteomes" id="UP001332243"/>
    </source>
</evidence>
<gene>
    <name evidence="1" type="ORF">V1633_26005</name>
</gene>
<proteinExistence type="predicted"/>
<accession>A0ABU7RZH7</accession>
<dbReference type="RefSeq" id="WP_331217027.1">
    <property type="nucleotide sequence ID" value="NZ_JAZGQK010000024.1"/>
</dbReference>
<protein>
    <submittedName>
        <fullName evidence="1">Uncharacterized protein</fullName>
    </submittedName>
</protein>
<reference evidence="1 2" key="1">
    <citation type="submission" date="2024-01" db="EMBL/GenBank/DDBJ databases">
        <title>Genome insights into Plantactinospora sonchi sp. nov.</title>
        <authorList>
            <person name="Wang L."/>
        </authorList>
    </citation>
    <scope>NUCLEOTIDE SEQUENCE [LARGE SCALE GENOMIC DNA]</scope>
    <source>
        <strain evidence="1 2">NEAU-QY2</strain>
    </source>
</reference>
<dbReference type="EMBL" id="JAZGQK010000024">
    <property type="protein sequence ID" value="MEE6261945.1"/>
    <property type="molecule type" value="Genomic_DNA"/>
</dbReference>
<keyword evidence="2" id="KW-1185">Reference proteome</keyword>
<name>A0ABU7RZH7_9ACTN</name>
<comment type="caution">
    <text evidence="1">The sequence shown here is derived from an EMBL/GenBank/DDBJ whole genome shotgun (WGS) entry which is preliminary data.</text>
</comment>
<sequence>MAVHGATPVGHAAVRPQWSCSCGDRRWPCATARTLLLLTTDRLNLARHAAGWVYDAAREMPDATPAELFDRFLHWTR</sequence>
<dbReference type="Proteomes" id="UP001332243">
    <property type="component" value="Unassembled WGS sequence"/>
</dbReference>
<organism evidence="1 2">
    <name type="scientific">Plantactinospora sonchi</name>
    <dbReference type="NCBI Taxonomy" id="1544735"/>
    <lineage>
        <taxon>Bacteria</taxon>
        <taxon>Bacillati</taxon>
        <taxon>Actinomycetota</taxon>
        <taxon>Actinomycetes</taxon>
        <taxon>Micromonosporales</taxon>
        <taxon>Micromonosporaceae</taxon>
        <taxon>Plantactinospora</taxon>
    </lineage>
</organism>